<dbReference type="PROSITE" id="PS50110">
    <property type="entry name" value="RESPONSE_REGULATORY"/>
    <property type="match status" value="1"/>
</dbReference>
<dbReference type="RefSeq" id="WP_134757731.1">
    <property type="nucleotide sequence ID" value="NZ_MYFO02000018.1"/>
</dbReference>
<dbReference type="InterPro" id="IPR051015">
    <property type="entry name" value="EvgA-like"/>
</dbReference>
<evidence type="ECO:0000313" key="9">
    <source>
        <dbReference type="EMBL" id="TFE82766.1"/>
    </source>
</evidence>
<reference evidence="9 10" key="1">
    <citation type="submission" date="2017-03" db="EMBL/GenBank/DDBJ databases">
        <title>Isolation of Levoglucosan Utilizing Bacteria.</title>
        <authorList>
            <person name="Arya A.S."/>
        </authorList>
    </citation>
    <scope>NUCLEOTIDE SEQUENCE [LARGE SCALE GENOMIC DNA]</scope>
    <source>
        <strain evidence="9 10">MEC069</strain>
    </source>
</reference>
<dbReference type="CDD" id="cd06170">
    <property type="entry name" value="LuxR_C_like"/>
    <property type="match status" value="1"/>
</dbReference>
<dbReference type="SMART" id="SM00448">
    <property type="entry name" value="REC"/>
    <property type="match status" value="1"/>
</dbReference>
<dbReference type="InterPro" id="IPR000792">
    <property type="entry name" value="Tscrpt_reg_LuxR_C"/>
</dbReference>
<dbReference type="GO" id="GO:0006355">
    <property type="term" value="P:regulation of DNA-templated transcription"/>
    <property type="evidence" value="ECO:0007669"/>
    <property type="project" value="InterPro"/>
</dbReference>
<feature type="modified residue" description="4-aspartylphosphate" evidence="6">
    <location>
        <position position="57"/>
    </location>
</feature>
<dbReference type="PRINTS" id="PR00038">
    <property type="entry name" value="HTHLUXR"/>
</dbReference>
<keyword evidence="2" id="KW-0902">Two-component regulatory system</keyword>
<comment type="caution">
    <text evidence="9">The sequence shown here is derived from an EMBL/GenBank/DDBJ whole genome shotgun (WGS) entry which is preliminary data.</text>
</comment>
<accession>A0A4Y8PSD2</accession>
<dbReference type="Pfam" id="PF00196">
    <property type="entry name" value="GerE"/>
    <property type="match status" value="1"/>
</dbReference>
<evidence type="ECO:0000256" key="1">
    <source>
        <dbReference type="ARBA" id="ARBA00022553"/>
    </source>
</evidence>
<gene>
    <name evidence="9" type="ORF">B5M42_24520</name>
</gene>
<keyword evidence="5" id="KW-0804">Transcription</keyword>
<dbReference type="GO" id="GO:0000160">
    <property type="term" value="P:phosphorelay signal transduction system"/>
    <property type="evidence" value="ECO:0007669"/>
    <property type="project" value="UniProtKB-KW"/>
</dbReference>
<sequence length="215" mass="24607">MKEPFKILIVDDHPMFAFGTKTLLEQMEHVQIVGIAETGKICLEYVNTYKPDLVLLDFKLPDQTGYEIAKQIHAMKNHIKVVLFTGIDVLPLYNELLDLHICGILAKNSGDEKLRNMVRCIMEGQTAVPLEFFQQLRLASTHTAQEMLTKQEMEIMAMLTDGQTQDQIAENLFTSKRSVDNYLRRIYEKLGAKNKSQAIQKFVEMQMNTDVSHLG</sequence>
<dbReference type="SMART" id="SM00421">
    <property type="entry name" value="HTH_LUXR"/>
    <property type="match status" value="1"/>
</dbReference>
<dbReference type="OrthoDB" id="118459at2"/>
<evidence type="ECO:0000259" key="7">
    <source>
        <dbReference type="PROSITE" id="PS50043"/>
    </source>
</evidence>
<evidence type="ECO:0000256" key="3">
    <source>
        <dbReference type="ARBA" id="ARBA00023015"/>
    </source>
</evidence>
<keyword evidence="1 6" id="KW-0597">Phosphoprotein</keyword>
<dbReference type="InterPro" id="IPR058245">
    <property type="entry name" value="NreC/VraR/RcsB-like_REC"/>
</dbReference>
<feature type="domain" description="Response regulatory" evidence="8">
    <location>
        <begin position="6"/>
        <end position="122"/>
    </location>
</feature>
<keyword evidence="4" id="KW-0238">DNA-binding</keyword>
<organism evidence="9 10">
    <name type="scientific">Paenibacillus athensensis</name>
    <dbReference type="NCBI Taxonomy" id="1967502"/>
    <lineage>
        <taxon>Bacteria</taxon>
        <taxon>Bacillati</taxon>
        <taxon>Bacillota</taxon>
        <taxon>Bacilli</taxon>
        <taxon>Bacillales</taxon>
        <taxon>Paenibacillaceae</taxon>
        <taxon>Paenibacillus</taxon>
    </lineage>
</organism>
<proteinExistence type="predicted"/>
<dbReference type="InterPro" id="IPR016032">
    <property type="entry name" value="Sig_transdc_resp-reg_C-effctor"/>
</dbReference>
<evidence type="ECO:0000256" key="4">
    <source>
        <dbReference type="ARBA" id="ARBA00023125"/>
    </source>
</evidence>
<evidence type="ECO:0000256" key="6">
    <source>
        <dbReference type="PROSITE-ProRule" id="PRU00169"/>
    </source>
</evidence>
<dbReference type="Gene3D" id="1.10.10.10">
    <property type="entry name" value="Winged helix-like DNA-binding domain superfamily/Winged helix DNA-binding domain"/>
    <property type="match status" value="1"/>
</dbReference>
<dbReference type="InterPro" id="IPR036388">
    <property type="entry name" value="WH-like_DNA-bd_sf"/>
</dbReference>
<dbReference type="Gene3D" id="3.40.50.2300">
    <property type="match status" value="1"/>
</dbReference>
<dbReference type="SUPFAM" id="SSF46894">
    <property type="entry name" value="C-terminal effector domain of the bipartite response regulators"/>
    <property type="match status" value="1"/>
</dbReference>
<dbReference type="PANTHER" id="PTHR45566:SF1">
    <property type="entry name" value="HTH-TYPE TRANSCRIPTIONAL REGULATOR YHJB-RELATED"/>
    <property type="match status" value="1"/>
</dbReference>
<dbReference type="InterPro" id="IPR011006">
    <property type="entry name" value="CheY-like_superfamily"/>
</dbReference>
<dbReference type="PANTHER" id="PTHR45566">
    <property type="entry name" value="HTH-TYPE TRANSCRIPTIONAL REGULATOR YHJB-RELATED"/>
    <property type="match status" value="1"/>
</dbReference>
<dbReference type="Proteomes" id="UP000298246">
    <property type="component" value="Unassembled WGS sequence"/>
</dbReference>
<dbReference type="Pfam" id="PF00072">
    <property type="entry name" value="Response_reg"/>
    <property type="match status" value="1"/>
</dbReference>
<dbReference type="PROSITE" id="PS50043">
    <property type="entry name" value="HTH_LUXR_2"/>
    <property type="match status" value="1"/>
</dbReference>
<dbReference type="EMBL" id="MYFO01000069">
    <property type="protein sequence ID" value="TFE82766.1"/>
    <property type="molecule type" value="Genomic_DNA"/>
</dbReference>
<dbReference type="AlphaFoldDB" id="A0A4Y8PSD2"/>
<evidence type="ECO:0000259" key="8">
    <source>
        <dbReference type="PROSITE" id="PS50110"/>
    </source>
</evidence>
<evidence type="ECO:0000313" key="10">
    <source>
        <dbReference type="Proteomes" id="UP000298246"/>
    </source>
</evidence>
<dbReference type="CDD" id="cd17535">
    <property type="entry name" value="REC_NarL-like"/>
    <property type="match status" value="1"/>
</dbReference>
<keyword evidence="3" id="KW-0805">Transcription regulation</keyword>
<feature type="domain" description="HTH luxR-type" evidence="7">
    <location>
        <begin position="141"/>
        <end position="206"/>
    </location>
</feature>
<name>A0A4Y8PSD2_9BACL</name>
<evidence type="ECO:0000256" key="5">
    <source>
        <dbReference type="ARBA" id="ARBA00023163"/>
    </source>
</evidence>
<dbReference type="GO" id="GO:0003677">
    <property type="term" value="F:DNA binding"/>
    <property type="evidence" value="ECO:0007669"/>
    <property type="project" value="UniProtKB-KW"/>
</dbReference>
<evidence type="ECO:0000256" key="2">
    <source>
        <dbReference type="ARBA" id="ARBA00023012"/>
    </source>
</evidence>
<keyword evidence="10" id="KW-1185">Reference proteome</keyword>
<dbReference type="SUPFAM" id="SSF52172">
    <property type="entry name" value="CheY-like"/>
    <property type="match status" value="1"/>
</dbReference>
<dbReference type="InterPro" id="IPR001789">
    <property type="entry name" value="Sig_transdc_resp-reg_receiver"/>
</dbReference>
<protein>
    <submittedName>
        <fullName evidence="9">Uncharacterized protein</fullName>
    </submittedName>
</protein>